<proteinExistence type="predicted"/>
<evidence type="ECO:0000313" key="2">
    <source>
        <dbReference type="EMBL" id="GHO82607.1"/>
    </source>
</evidence>
<protein>
    <submittedName>
        <fullName evidence="2">Uncharacterized protein</fullName>
    </submittedName>
</protein>
<feature type="region of interest" description="Disordered" evidence="1">
    <location>
        <begin position="1"/>
        <end position="23"/>
    </location>
</feature>
<dbReference type="Proteomes" id="UP000635565">
    <property type="component" value="Unassembled WGS sequence"/>
</dbReference>
<evidence type="ECO:0000313" key="3">
    <source>
        <dbReference type="Proteomes" id="UP000635565"/>
    </source>
</evidence>
<dbReference type="EMBL" id="BNJJ01000002">
    <property type="protein sequence ID" value="GHO82607.1"/>
    <property type="molecule type" value="Genomic_DNA"/>
</dbReference>
<dbReference type="RefSeq" id="WP_201360277.1">
    <property type="nucleotide sequence ID" value="NZ_BNJJ01000002.1"/>
</dbReference>
<organism evidence="2 3">
    <name type="scientific">Dictyobacter formicarum</name>
    <dbReference type="NCBI Taxonomy" id="2778368"/>
    <lineage>
        <taxon>Bacteria</taxon>
        <taxon>Bacillati</taxon>
        <taxon>Chloroflexota</taxon>
        <taxon>Ktedonobacteria</taxon>
        <taxon>Ktedonobacterales</taxon>
        <taxon>Dictyobacteraceae</taxon>
        <taxon>Dictyobacter</taxon>
    </lineage>
</organism>
<comment type="caution">
    <text evidence="2">The sequence shown here is derived from an EMBL/GenBank/DDBJ whole genome shotgun (WGS) entry which is preliminary data.</text>
</comment>
<keyword evidence="3" id="KW-1185">Reference proteome</keyword>
<sequence length="52" mass="5570">MAEEAERVGPSQGSREARLESESANGHATLDFAYKRGEVALGLRLAACFGLF</sequence>
<reference evidence="2 3" key="1">
    <citation type="journal article" date="2021" name="Int. J. Syst. Evol. Microbiol.">
        <title>Reticulibacter mediterranei gen. nov., sp. nov., within the new family Reticulibacteraceae fam. nov., and Ktedonospora formicarum gen. nov., sp. nov., Ktedonobacter robiniae sp. nov., Dictyobacter formicarum sp. nov. and Dictyobacter arantiisoli sp. nov., belonging to the class Ktedonobacteria.</title>
        <authorList>
            <person name="Yabe S."/>
            <person name="Zheng Y."/>
            <person name="Wang C.M."/>
            <person name="Sakai Y."/>
            <person name="Abe K."/>
            <person name="Yokota A."/>
            <person name="Donadio S."/>
            <person name="Cavaletti L."/>
            <person name="Monciardini P."/>
        </authorList>
    </citation>
    <scope>NUCLEOTIDE SEQUENCE [LARGE SCALE GENOMIC DNA]</scope>
    <source>
        <strain evidence="2 3">SOSP1-9</strain>
    </source>
</reference>
<gene>
    <name evidence="2" type="ORF">KSZ_06130</name>
</gene>
<evidence type="ECO:0000256" key="1">
    <source>
        <dbReference type="SAM" id="MobiDB-lite"/>
    </source>
</evidence>
<accession>A0ABQ3V915</accession>
<name>A0ABQ3V915_9CHLR</name>